<gene>
    <name evidence="1" type="ORF">J2Z76_002973</name>
</gene>
<comment type="caution">
    <text evidence="1">The sequence shown here is derived from an EMBL/GenBank/DDBJ whole genome shotgun (WGS) entry which is preliminary data.</text>
</comment>
<evidence type="ECO:0008006" key="3">
    <source>
        <dbReference type="Google" id="ProtNLM"/>
    </source>
</evidence>
<protein>
    <recommendedName>
        <fullName evidence="3">Carboxypeptidase regulatory-like domain-containing protein</fullName>
    </recommendedName>
</protein>
<dbReference type="RefSeq" id="WP_209512815.1">
    <property type="nucleotide sequence ID" value="NZ_JAGGKS010000010.1"/>
</dbReference>
<evidence type="ECO:0000313" key="1">
    <source>
        <dbReference type="EMBL" id="MBP1927100.1"/>
    </source>
</evidence>
<keyword evidence="2" id="KW-1185">Reference proteome</keyword>
<proteinExistence type="predicted"/>
<sequence>MYNWNFPYLKYNYVNTCNALPETDSIIQPGFLDVIVFNEHMVPMENAVVTILILDRFTGEAPIQFGLTDAEGKSPHFSVPTTYVISNLTGQNINFTTYNVRVEYVGYYSAQTNNVRFYPGITTILTYPMNPIPIKIPGVNLEQIVNLPKPKFD</sequence>
<name>A0ABS4GHC4_9FIRM</name>
<accession>A0ABS4GHC4</accession>
<dbReference type="Proteomes" id="UP001519342">
    <property type="component" value="Unassembled WGS sequence"/>
</dbReference>
<dbReference type="EMBL" id="JAGGKS010000010">
    <property type="protein sequence ID" value="MBP1927100.1"/>
    <property type="molecule type" value="Genomic_DNA"/>
</dbReference>
<reference evidence="1 2" key="1">
    <citation type="submission" date="2021-03" db="EMBL/GenBank/DDBJ databases">
        <title>Genomic Encyclopedia of Type Strains, Phase IV (KMG-IV): sequencing the most valuable type-strain genomes for metagenomic binning, comparative biology and taxonomic classification.</title>
        <authorList>
            <person name="Goeker M."/>
        </authorList>
    </citation>
    <scope>NUCLEOTIDE SEQUENCE [LARGE SCALE GENOMIC DNA]</scope>
    <source>
        <strain evidence="1 2">DSM 24004</strain>
    </source>
</reference>
<organism evidence="1 2">
    <name type="scientific">Sedimentibacter acidaminivorans</name>
    <dbReference type="NCBI Taxonomy" id="913099"/>
    <lineage>
        <taxon>Bacteria</taxon>
        <taxon>Bacillati</taxon>
        <taxon>Bacillota</taxon>
        <taxon>Tissierellia</taxon>
        <taxon>Sedimentibacter</taxon>
    </lineage>
</organism>
<evidence type="ECO:0000313" key="2">
    <source>
        <dbReference type="Proteomes" id="UP001519342"/>
    </source>
</evidence>